<proteinExistence type="predicted"/>
<dbReference type="AlphaFoldDB" id="A0A9W6ZDS6"/>
<organism evidence="2 3">
    <name type="scientific">Triparma laevis f. longispina</name>
    <dbReference type="NCBI Taxonomy" id="1714387"/>
    <lineage>
        <taxon>Eukaryota</taxon>
        <taxon>Sar</taxon>
        <taxon>Stramenopiles</taxon>
        <taxon>Ochrophyta</taxon>
        <taxon>Bolidophyceae</taxon>
        <taxon>Parmales</taxon>
        <taxon>Triparmaceae</taxon>
        <taxon>Triparma</taxon>
    </lineage>
</organism>
<dbReference type="EMBL" id="BRXW01000418">
    <property type="protein sequence ID" value="GMH52542.1"/>
    <property type="molecule type" value="Genomic_DNA"/>
</dbReference>
<keyword evidence="3" id="KW-1185">Reference proteome</keyword>
<dbReference type="Proteomes" id="UP001165122">
    <property type="component" value="Unassembled WGS sequence"/>
</dbReference>
<reference evidence="3" key="1">
    <citation type="journal article" date="2023" name="Commun. Biol.">
        <title>Genome analysis of Parmales, the sister group of diatoms, reveals the evolutionary specialization of diatoms from phago-mixotrophs to photoautotrophs.</title>
        <authorList>
            <person name="Ban H."/>
            <person name="Sato S."/>
            <person name="Yoshikawa S."/>
            <person name="Yamada K."/>
            <person name="Nakamura Y."/>
            <person name="Ichinomiya M."/>
            <person name="Sato N."/>
            <person name="Blanc-Mathieu R."/>
            <person name="Endo H."/>
            <person name="Kuwata A."/>
            <person name="Ogata H."/>
        </authorList>
    </citation>
    <scope>NUCLEOTIDE SEQUENCE [LARGE SCALE GENOMIC DNA]</scope>
    <source>
        <strain evidence="3">NIES 3700</strain>
    </source>
</reference>
<accession>A0A9W6ZDS6</accession>
<sequence>MSVRLRLLVSLLIVLLPFSSTYNSLLPSLPHSSRRSTHLFASPSLPKSKIPRISKKNFLPTLRTLTSPSSPTFNPPLALSLYTHYFPKYSDPIRSHSDSASVPLQLISLNILLPSITDYEKGLSTFTSSPLKNSYTLTSFLKFSTSTSLHPLSDFNLVLDLLENGDVECNEVILTSSILFLLNHSADSEYIQNINLKLTNLVPSAGGYNVILSNLIDTEVGEDEFESFLNSMMIKKVKKDRITYTCILTFYLSKIKTQDYRKKIRDVVNESTGVVGMDDELRGLVFKGFNYLLSNQGEN</sequence>
<evidence type="ECO:0000313" key="2">
    <source>
        <dbReference type="EMBL" id="GMH52542.1"/>
    </source>
</evidence>
<gene>
    <name evidence="2" type="ORF">TrLO_g7821</name>
</gene>
<protein>
    <submittedName>
        <fullName evidence="2">Uncharacterized protein</fullName>
    </submittedName>
</protein>
<evidence type="ECO:0000313" key="3">
    <source>
        <dbReference type="Proteomes" id="UP001165122"/>
    </source>
</evidence>
<feature type="signal peptide" evidence="1">
    <location>
        <begin position="1"/>
        <end position="21"/>
    </location>
</feature>
<evidence type="ECO:0000256" key="1">
    <source>
        <dbReference type="SAM" id="SignalP"/>
    </source>
</evidence>
<name>A0A9W6ZDS6_9STRA</name>
<keyword evidence="1" id="KW-0732">Signal</keyword>
<feature type="chain" id="PRO_5040874763" evidence="1">
    <location>
        <begin position="22"/>
        <end position="299"/>
    </location>
</feature>
<comment type="caution">
    <text evidence="2">The sequence shown here is derived from an EMBL/GenBank/DDBJ whole genome shotgun (WGS) entry which is preliminary data.</text>
</comment>